<name>A0A4Z2I5U4_9TELE</name>
<organism evidence="2 3">
    <name type="scientific">Liparis tanakae</name>
    <name type="common">Tanaka's snailfish</name>
    <dbReference type="NCBI Taxonomy" id="230148"/>
    <lineage>
        <taxon>Eukaryota</taxon>
        <taxon>Metazoa</taxon>
        <taxon>Chordata</taxon>
        <taxon>Craniata</taxon>
        <taxon>Vertebrata</taxon>
        <taxon>Euteleostomi</taxon>
        <taxon>Actinopterygii</taxon>
        <taxon>Neopterygii</taxon>
        <taxon>Teleostei</taxon>
        <taxon>Neoteleostei</taxon>
        <taxon>Acanthomorphata</taxon>
        <taxon>Eupercaria</taxon>
        <taxon>Perciformes</taxon>
        <taxon>Cottioidei</taxon>
        <taxon>Cottales</taxon>
        <taxon>Liparidae</taxon>
        <taxon>Liparis</taxon>
    </lineage>
</organism>
<gene>
    <name evidence="2" type="ORF">EYF80_016676</name>
</gene>
<feature type="region of interest" description="Disordered" evidence="1">
    <location>
        <begin position="67"/>
        <end position="87"/>
    </location>
</feature>
<reference evidence="2 3" key="1">
    <citation type="submission" date="2019-03" db="EMBL/GenBank/DDBJ databases">
        <title>First draft genome of Liparis tanakae, snailfish: a comprehensive survey of snailfish specific genes.</title>
        <authorList>
            <person name="Kim W."/>
            <person name="Song I."/>
            <person name="Jeong J.-H."/>
            <person name="Kim D."/>
            <person name="Kim S."/>
            <person name="Ryu S."/>
            <person name="Song J.Y."/>
            <person name="Lee S.K."/>
        </authorList>
    </citation>
    <scope>NUCLEOTIDE SEQUENCE [LARGE SCALE GENOMIC DNA]</scope>
    <source>
        <tissue evidence="2">Muscle</tissue>
    </source>
</reference>
<dbReference type="AlphaFoldDB" id="A0A4Z2I5U4"/>
<protein>
    <submittedName>
        <fullName evidence="2">Uncharacterized protein</fullName>
    </submittedName>
</protein>
<dbReference type="Proteomes" id="UP000314294">
    <property type="component" value="Unassembled WGS sequence"/>
</dbReference>
<sequence length="87" mass="9887">MKKNNNNNQNKNRKKNNNQNNNKNKKKDKKNVMQDAEASPSCVQAPSRLMMFLCLPIIFIISISDTRSDKSLSVASSEDKTKRGMTL</sequence>
<comment type="caution">
    <text evidence="2">The sequence shown here is derived from an EMBL/GenBank/DDBJ whole genome shotgun (WGS) entry which is preliminary data.</text>
</comment>
<feature type="region of interest" description="Disordered" evidence="1">
    <location>
        <begin position="1"/>
        <end position="42"/>
    </location>
</feature>
<feature type="compositionally biased region" description="Basic and acidic residues" evidence="1">
    <location>
        <begin position="77"/>
        <end position="87"/>
    </location>
</feature>
<proteinExistence type="predicted"/>
<evidence type="ECO:0000313" key="2">
    <source>
        <dbReference type="EMBL" id="TNN73190.1"/>
    </source>
</evidence>
<evidence type="ECO:0000313" key="3">
    <source>
        <dbReference type="Proteomes" id="UP000314294"/>
    </source>
</evidence>
<feature type="compositionally biased region" description="Low complexity" evidence="1">
    <location>
        <begin position="1"/>
        <end position="10"/>
    </location>
</feature>
<evidence type="ECO:0000256" key="1">
    <source>
        <dbReference type="SAM" id="MobiDB-lite"/>
    </source>
</evidence>
<accession>A0A4Z2I5U4</accession>
<keyword evidence="3" id="KW-1185">Reference proteome</keyword>
<dbReference type="EMBL" id="SRLO01000128">
    <property type="protein sequence ID" value="TNN73190.1"/>
    <property type="molecule type" value="Genomic_DNA"/>
</dbReference>